<protein>
    <submittedName>
        <fullName evidence="2">Uncharacterized protein</fullName>
    </submittedName>
</protein>
<sequence>HHSRRTTLGSNRTRRVHAPRSLSHTPLHVRGISPRIVWRIMCKRQSCYGTSFGATTLSRGKGSIYESRRRKQPGYDTSSFPNV</sequence>
<accession>A0AAD2HG05</accession>
<name>A0AAD2HG05_9AGAR</name>
<evidence type="ECO:0000313" key="3">
    <source>
        <dbReference type="Proteomes" id="UP001295794"/>
    </source>
</evidence>
<dbReference type="Proteomes" id="UP001295794">
    <property type="component" value="Unassembled WGS sequence"/>
</dbReference>
<feature type="compositionally biased region" description="Polar residues" evidence="1">
    <location>
        <begin position="1"/>
        <end position="11"/>
    </location>
</feature>
<feature type="non-terminal residue" evidence="2">
    <location>
        <position position="83"/>
    </location>
</feature>
<feature type="region of interest" description="Disordered" evidence="1">
    <location>
        <begin position="1"/>
        <end position="22"/>
    </location>
</feature>
<feature type="region of interest" description="Disordered" evidence="1">
    <location>
        <begin position="63"/>
        <end position="83"/>
    </location>
</feature>
<feature type="non-terminal residue" evidence="2">
    <location>
        <position position="1"/>
    </location>
</feature>
<keyword evidence="3" id="KW-1185">Reference proteome</keyword>
<organism evidence="2 3">
    <name type="scientific">Mycena citricolor</name>
    <dbReference type="NCBI Taxonomy" id="2018698"/>
    <lineage>
        <taxon>Eukaryota</taxon>
        <taxon>Fungi</taxon>
        <taxon>Dikarya</taxon>
        <taxon>Basidiomycota</taxon>
        <taxon>Agaricomycotina</taxon>
        <taxon>Agaricomycetes</taxon>
        <taxon>Agaricomycetidae</taxon>
        <taxon>Agaricales</taxon>
        <taxon>Marasmiineae</taxon>
        <taxon>Mycenaceae</taxon>
        <taxon>Mycena</taxon>
    </lineage>
</organism>
<evidence type="ECO:0000313" key="2">
    <source>
        <dbReference type="EMBL" id="CAK5273437.1"/>
    </source>
</evidence>
<gene>
    <name evidence="2" type="ORF">MYCIT1_LOCUS19943</name>
</gene>
<reference evidence="2" key="1">
    <citation type="submission" date="2023-11" db="EMBL/GenBank/DDBJ databases">
        <authorList>
            <person name="De Vega J J."/>
            <person name="De Vega J J."/>
        </authorList>
    </citation>
    <scope>NUCLEOTIDE SEQUENCE</scope>
</reference>
<dbReference type="EMBL" id="CAVNYO010000397">
    <property type="protein sequence ID" value="CAK5273437.1"/>
    <property type="molecule type" value="Genomic_DNA"/>
</dbReference>
<evidence type="ECO:0000256" key="1">
    <source>
        <dbReference type="SAM" id="MobiDB-lite"/>
    </source>
</evidence>
<proteinExistence type="predicted"/>
<comment type="caution">
    <text evidence="2">The sequence shown here is derived from an EMBL/GenBank/DDBJ whole genome shotgun (WGS) entry which is preliminary data.</text>
</comment>
<dbReference type="AlphaFoldDB" id="A0AAD2HG05"/>